<feature type="signal peptide" evidence="1">
    <location>
        <begin position="1"/>
        <end position="24"/>
    </location>
</feature>
<proteinExistence type="predicted"/>
<dbReference type="InParanoid" id="A0A1M6NHA8"/>
<evidence type="ECO:0000256" key="1">
    <source>
        <dbReference type="SAM" id="SignalP"/>
    </source>
</evidence>
<keyword evidence="1" id="KW-0732">Signal</keyword>
<accession>A0A1M6NHA8</accession>
<gene>
    <name evidence="2" type="ORF">SAMN02745181_2855</name>
</gene>
<protein>
    <submittedName>
        <fullName evidence="2">Uncharacterized protein</fullName>
    </submittedName>
</protein>
<feature type="chain" id="PRO_5012567849" evidence="1">
    <location>
        <begin position="25"/>
        <end position="160"/>
    </location>
</feature>
<sequence length="160" mass="17809">MKYYKLVLLLALLFWSGMLDVSSADDRIVNSNSSVEVFEGIPCHCCESEKVAQELGKDNIVVIDRSGFYSPSYKPTSQLLDVLVSLKLQKASRSIFNRHGFHADYLIQWGKGDKMVKVFVSLKNRVIRTTTKSGSVLSSISKADASKLAKALALYDQSRP</sequence>
<evidence type="ECO:0000313" key="3">
    <source>
        <dbReference type="Proteomes" id="UP000184510"/>
    </source>
</evidence>
<dbReference type="AlphaFoldDB" id="A0A1M6NHA8"/>
<name>A0A1M6NHA8_9BACT</name>
<organism evidence="2 3">
    <name type="scientific">Rubritalea squalenifaciens DSM 18772</name>
    <dbReference type="NCBI Taxonomy" id="1123071"/>
    <lineage>
        <taxon>Bacteria</taxon>
        <taxon>Pseudomonadati</taxon>
        <taxon>Verrucomicrobiota</taxon>
        <taxon>Verrucomicrobiia</taxon>
        <taxon>Verrucomicrobiales</taxon>
        <taxon>Rubritaleaceae</taxon>
        <taxon>Rubritalea</taxon>
    </lineage>
</organism>
<dbReference type="Proteomes" id="UP000184510">
    <property type="component" value="Unassembled WGS sequence"/>
</dbReference>
<dbReference type="RefSeq" id="WP_143184431.1">
    <property type="nucleotide sequence ID" value="NZ_FQYR01000005.1"/>
</dbReference>
<evidence type="ECO:0000313" key="2">
    <source>
        <dbReference type="EMBL" id="SHJ95016.1"/>
    </source>
</evidence>
<keyword evidence="3" id="KW-1185">Reference proteome</keyword>
<dbReference type="EMBL" id="FQYR01000005">
    <property type="protein sequence ID" value="SHJ95016.1"/>
    <property type="molecule type" value="Genomic_DNA"/>
</dbReference>
<reference evidence="2 3" key="1">
    <citation type="submission" date="2016-11" db="EMBL/GenBank/DDBJ databases">
        <authorList>
            <person name="Jaros S."/>
            <person name="Januszkiewicz K."/>
            <person name="Wedrychowicz H."/>
        </authorList>
    </citation>
    <scope>NUCLEOTIDE SEQUENCE [LARGE SCALE GENOMIC DNA]</scope>
    <source>
        <strain evidence="2 3">DSM 18772</strain>
    </source>
</reference>